<dbReference type="Proteomes" id="UP000631114">
    <property type="component" value="Unassembled WGS sequence"/>
</dbReference>
<dbReference type="AlphaFoldDB" id="A0A835HVC2"/>
<name>A0A835HVC2_9MAGN</name>
<protein>
    <submittedName>
        <fullName evidence="2">Uncharacterized protein</fullName>
    </submittedName>
</protein>
<organism evidence="2 3">
    <name type="scientific">Coptis chinensis</name>
    <dbReference type="NCBI Taxonomy" id="261450"/>
    <lineage>
        <taxon>Eukaryota</taxon>
        <taxon>Viridiplantae</taxon>
        <taxon>Streptophyta</taxon>
        <taxon>Embryophyta</taxon>
        <taxon>Tracheophyta</taxon>
        <taxon>Spermatophyta</taxon>
        <taxon>Magnoliopsida</taxon>
        <taxon>Ranunculales</taxon>
        <taxon>Ranunculaceae</taxon>
        <taxon>Coptidoideae</taxon>
        <taxon>Coptis</taxon>
    </lineage>
</organism>
<dbReference type="OrthoDB" id="69928at2759"/>
<comment type="caution">
    <text evidence="2">The sequence shown here is derived from an EMBL/GenBank/DDBJ whole genome shotgun (WGS) entry which is preliminary data.</text>
</comment>
<dbReference type="EMBL" id="JADFTS010000005">
    <property type="protein sequence ID" value="KAF9605404.1"/>
    <property type="molecule type" value="Genomic_DNA"/>
</dbReference>
<reference evidence="2 3" key="1">
    <citation type="submission" date="2020-10" db="EMBL/GenBank/DDBJ databases">
        <title>The Coptis chinensis genome and diversification of protoberbering-type alkaloids.</title>
        <authorList>
            <person name="Wang B."/>
            <person name="Shu S."/>
            <person name="Song C."/>
            <person name="Liu Y."/>
        </authorList>
    </citation>
    <scope>NUCLEOTIDE SEQUENCE [LARGE SCALE GENOMIC DNA]</scope>
    <source>
        <strain evidence="2">HL-2020</strain>
        <tissue evidence="2">Leaf</tissue>
    </source>
</reference>
<proteinExistence type="predicted"/>
<feature type="compositionally biased region" description="Basic and acidic residues" evidence="1">
    <location>
        <begin position="43"/>
        <end position="53"/>
    </location>
</feature>
<sequence length="100" mass="11238">MKLSVIIPICALQNRQSYSQLPGDSKVSSVKIVPPRKTGKGRGKGETVHPPEDNKVEVTSIKERTLNTPEILKAFCVQFVRLNGVLFTRTTYFHALENER</sequence>
<gene>
    <name evidence="2" type="ORF">IFM89_016981</name>
</gene>
<keyword evidence="3" id="KW-1185">Reference proteome</keyword>
<feature type="region of interest" description="Disordered" evidence="1">
    <location>
        <begin position="23"/>
        <end position="53"/>
    </location>
</feature>
<evidence type="ECO:0000256" key="1">
    <source>
        <dbReference type="SAM" id="MobiDB-lite"/>
    </source>
</evidence>
<evidence type="ECO:0000313" key="2">
    <source>
        <dbReference type="EMBL" id="KAF9605404.1"/>
    </source>
</evidence>
<accession>A0A835HVC2</accession>
<evidence type="ECO:0000313" key="3">
    <source>
        <dbReference type="Proteomes" id="UP000631114"/>
    </source>
</evidence>